<sequence>MRFPRVLTILLVISLSTIIGVQLRSGIIEDCVENPFRINLTVFLPQRETELRITTCTNCSFVVEVYDLESALNGERPLLTRNATSSLTLKLLPYSSFYLIKAGPYLHELCIRQHGVEKDNLLYSEVVAVIATILLAIELIRGRLKLSRL</sequence>
<dbReference type="AlphaFoldDB" id="A0A429GD15"/>
<organism evidence="2 3">
    <name type="scientific">Candidatus Methanodesulfokora washburnensis</name>
    <dbReference type="NCBI Taxonomy" id="2478471"/>
    <lineage>
        <taxon>Archaea</taxon>
        <taxon>Thermoproteota</taxon>
        <taxon>Candidatus Korarchaeia</taxon>
        <taxon>Candidatus Korarchaeia incertae sedis</taxon>
        <taxon>Candidatus Methanodesulfokora</taxon>
    </lineage>
</organism>
<keyword evidence="3" id="KW-1185">Reference proteome</keyword>
<dbReference type="RefSeq" id="WP_125672850.1">
    <property type="nucleotide sequence ID" value="NZ_RCOS01000170.1"/>
</dbReference>
<keyword evidence="1" id="KW-0812">Transmembrane</keyword>
<feature type="transmembrane region" description="Helical" evidence="1">
    <location>
        <begin position="121"/>
        <end position="140"/>
    </location>
</feature>
<keyword evidence="1" id="KW-0472">Membrane</keyword>
<evidence type="ECO:0000256" key="1">
    <source>
        <dbReference type="SAM" id="Phobius"/>
    </source>
</evidence>
<protein>
    <submittedName>
        <fullName evidence="2">Uncharacterized protein</fullName>
    </submittedName>
</protein>
<keyword evidence="1" id="KW-1133">Transmembrane helix</keyword>
<evidence type="ECO:0000313" key="3">
    <source>
        <dbReference type="Proteomes" id="UP000277582"/>
    </source>
</evidence>
<accession>A0A429GD15</accession>
<reference evidence="2 3" key="1">
    <citation type="submission" date="2018-10" db="EMBL/GenBank/DDBJ databases">
        <title>Co-occurring genomic capacity for anaerobic methane metabolism and dissimilatory sulfite reduction discovered in the Korarchaeota.</title>
        <authorList>
            <person name="Mckay L.J."/>
            <person name="Dlakic M."/>
            <person name="Fields M.W."/>
            <person name="Delmont T.O."/>
            <person name="Eren A.M."/>
            <person name="Jay Z.J."/>
            <person name="Klingelsmith K.B."/>
            <person name="Rusch D.B."/>
            <person name="Inskeep W.P."/>
        </authorList>
    </citation>
    <scope>NUCLEOTIDE SEQUENCE [LARGE SCALE GENOMIC DNA]</scope>
    <source>
        <strain evidence="2 3">MDKW</strain>
    </source>
</reference>
<evidence type="ECO:0000313" key="2">
    <source>
        <dbReference type="EMBL" id="RSN71720.1"/>
    </source>
</evidence>
<name>A0A429GD15_9CREN</name>
<dbReference type="EMBL" id="RCOS01000170">
    <property type="protein sequence ID" value="RSN71720.1"/>
    <property type="molecule type" value="Genomic_DNA"/>
</dbReference>
<comment type="caution">
    <text evidence="2">The sequence shown here is derived from an EMBL/GenBank/DDBJ whole genome shotgun (WGS) entry which is preliminary data.</text>
</comment>
<dbReference type="Proteomes" id="UP000277582">
    <property type="component" value="Unassembled WGS sequence"/>
</dbReference>
<gene>
    <name evidence="2" type="ORF">D6D85_15415</name>
</gene>
<proteinExistence type="predicted"/>